<dbReference type="Proteomes" id="UP000075714">
    <property type="component" value="Unassembled WGS sequence"/>
</dbReference>
<reference evidence="3" key="1">
    <citation type="journal article" date="2016" name="Nat. Commun.">
        <title>The Gonium pectorale genome demonstrates co-option of cell cycle regulation during the evolution of multicellularity.</title>
        <authorList>
            <person name="Hanschen E.R."/>
            <person name="Marriage T.N."/>
            <person name="Ferris P.J."/>
            <person name="Hamaji T."/>
            <person name="Toyoda A."/>
            <person name="Fujiyama A."/>
            <person name="Neme R."/>
            <person name="Noguchi H."/>
            <person name="Minakuchi Y."/>
            <person name="Suzuki M."/>
            <person name="Kawai-Toyooka H."/>
            <person name="Smith D.R."/>
            <person name="Sparks H."/>
            <person name="Anderson J."/>
            <person name="Bakaric R."/>
            <person name="Luria V."/>
            <person name="Karger A."/>
            <person name="Kirschner M.W."/>
            <person name="Durand P.M."/>
            <person name="Michod R.E."/>
            <person name="Nozaki H."/>
            <person name="Olson B.J."/>
        </authorList>
    </citation>
    <scope>NUCLEOTIDE SEQUENCE [LARGE SCALE GENOMIC DNA]</scope>
    <source>
        <strain evidence="3">NIES-2863</strain>
    </source>
</reference>
<feature type="compositionally biased region" description="Gly residues" evidence="1">
    <location>
        <begin position="98"/>
        <end position="116"/>
    </location>
</feature>
<organism evidence="2 3">
    <name type="scientific">Gonium pectorale</name>
    <name type="common">Green alga</name>
    <dbReference type="NCBI Taxonomy" id="33097"/>
    <lineage>
        <taxon>Eukaryota</taxon>
        <taxon>Viridiplantae</taxon>
        <taxon>Chlorophyta</taxon>
        <taxon>core chlorophytes</taxon>
        <taxon>Chlorophyceae</taxon>
        <taxon>CS clade</taxon>
        <taxon>Chlamydomonadales</taxon>
        <taxon>Volvocaceae</taxon>
        <taxon>Gonium</taxon>
    </lineage>
</organism>
<feature type="region of interest" description="Disordered" evidence="1">
    <location>
        <begin position="278"/>
        <end position="317"/>
    </location>
</feature>
<evidence type="ECO:0000313" key="2">
    <source>
        <dbReference type="EMBL" id="KXZ47960.1"/>
    </source>
</evidence>
<feature type="region of interest" description="Disordered" evidence="1">
    <location>
        <begin position="53"/>
        <end position="78"/>
    </location>
</feature>
<name>A0A150GF47_GONPE</name>
<feature type="region of interest" description="Disordered" evidence="1">
    <location>
        <begin position="200"/>
        <end position="225"/>
    </location>
</feature>
<dbReference type="AlphaFoldDB" id="A0A150GF47"/>
<sequence length="429" mass="44064">MRCNAVPLSPALLRPLALHPVELAALLEAQDLWAGQHGLRLQPLRGAVLVMRRRQERQQHPQQQQQQHPPEPELALRGPQAGSALAGAATATAFHGSGHSGDGGGGSAPSGSSLGGDGKDDGKDGGGGGGYLEARRVESVELLERGGGRGRPLPHLTMERMCASDSGAGTGGDLQDVCGPPPLSTPPLAPLPLQLLQPRDAAAPAAADGPVTAGTAAPPPAGAPSDGVADVWSVLAGGLGRLPAGQLLAAAARLSLHLAAARHVVALQALRVRRARRAARRQRREQAPEQQQQLAGQGPGQQRVEAEAGAGEGGPDADEEWWQAAARPHYQALLEVLRRPPEEWEAVRRMATLIRTALAMRCAEPAAAAPALAVVGAGTTWFEGQQQPQQQQLPEAPGWVAGAEAGAGAGTHPIRTFAAPAAAPTTAPA</sequence>
<gene>
    <name evidence="2" type="ORF">GPECTOR_31g322</name>
</gene>
<protein>
    <submittedName>
        <fullName evidence="2">Uncharacterized protein</fullName>
    </submittedName>
</protein>
<dbReference type="EMBL" id="LSYV01000032">
    <property type="protein sequence ID" value="KXZ47960.1"/>
    <property type="molecule type" value="Genomic_DNA"/>
</dbReference>
<feature type="region of interest" description="Disordered" evidence="1">
    <location>
        <begin position="162"/>
        <end position="182"/>
    </location>
</feature>
<feature type="region of interest" description="Disordered" evidence="1">
    <location>
        <begin position="93"/>
        <end position="131"/>
    </location>
</feature>
<accession>A0A150GF47</accession>
<feature type="compositionally biased region" description="Low complexity" evidence="1">
    <location>
        <begin position="288"/>
        <end position="309"/>
    </location>
</feature>
<keyword evidence="3" id="KW-1185">Reference proteome</keyword>
<comment type="caution">
    <text evidence="2">The sequence shown here is derived from an EMBL/GenBank/DDBJ whole genome shotgun (WGS) entry which is preliminary data.</text>
</comment>
<evidence type="ECO:0000256" key="1">
    <source>
        <dbReference type="SAM" id="MobiDB-lite"/>
    </source>
</evidence>
<feature type="compositionally biased region" description="Low complexity" evidence="1">
    <location>
        <begin position="200"/>
        <end position="216"/>
    </location>
</feature>
<proteinExistence type="predicted"/>
<evidence type="ECO:0000313" key="3">
    <source>
        <dbReference type="Proteomes" id="UP000075714"/>
    </source>
</evidence>